<dbReference type="AlphaFoldDB" id="A0A379WXG7"/>
<gene>
    <name evidence="1" type="primary">galT_3</name>
    <name evidence="1" type="ORF">NCTC8261_04959</name>
</gene>
<dbReference type="SUPFAM" id="SSF54197">
    <property type="entry name" value="HIT-like"/>
    <property type="match status" value="1"/>
</dbReference>
<evidence type="ECO:0000313" key="1">
    <source>
        <dbReference type="EMBL" id="SUH38630.1"/>
    </source>
</evidence>
<dbReference type="Proteomes" id="UP000254712">
    <property type="component" value="Unassembled WGS sequence"/>
</dbReference>
<protein>
    <submittedName>
        <fullName evidence="1">Galactose-1-phosphate uridylyltransferase</fullName>
        <ecNumber evidence="1">2.7.7.12</ecNumber>
    </submittedName>
</protein>
<name>A0A379WXG7_SALET</name>
<keyword evidence="1" id="KW-0808">Transferase</keyword>
<organism evidence="1 2">
    <name type="scientific">Salmonella enterica I</name>
    <dbReference type="NCBI Taxonomy" id="59201"/>
    <lineage>
        <taxon>Bacteria</taxon>
        <taxon>Pseudomonadati</taxon>
        <taxon>Pseudomonadota</taxon>
        <taxon>Gammaproteobacteria</taxon>
        <taxon>Enterobacterales</taxon>
        <taxon>Enterobacteriaceae</taxon>
        <taxon>Salmonella</taxon>
    </lineage>
</organism>
<reference evidence="1 2" key="1">
    <citation type="submission" date="2018-06" db="EMBL/GenBank/DDBJ databases">
        <authorList>
            <consortium name="Pathogen Informatics"/>
            <person name="Doyle S."/>
        </authorList>
    </citation>
    <scope>NUCLEOTIDE SEQUENCE [LARGE SCALE GENOMIC DNA]</scope>
    <source>
        <strain evidence="1 2">NCTC8261</strain>
    </source>
</reference>
<sequence length="90" mass="10433">MRPNAKIVYKKPISPSSARQCWWIMSSGNWRTAAAPWSKPNTGWRWCLTGRRGRSKRYCYPKTHVLRITDLSDEQRDSLALALKKLTSPL</sequence>
<evidence type="ECO:0000313" key="2">
    <source>
        <dbReference type="Proteomes" id="UP000254712"/>
    </source>
</evidence>
<proteinExistence type="predicted"/>
<accession>A0A379WXG7</accession>
<dbReference type="InterPro" id="IPR036265">
    <property type="entry name" value="HIT-like_sf"/>
</dbReference>
<keyword evidence="1" id="KW-0548">Nucleotidyltransferase</keyword>
<dbReference type="EMBL" id="UGXT01000002">
    <property type="protein sequence ID" value="SUH38630.1"/>
    <property type="molecule type" value="Genomic_DNA"/>
</dbReference>
<dbReference type="EC" id="2.7.7.12" evidence="1"/>
<dbReference type="GO" id="GO:0008108">
    <property type="term" value="F:UDP-glucose:hexose-1-phosphate uridylyltransferase activity"/>
    <property type="evidence" value="ECO:0007669"/>
    <property type="project" value="UniProtKB-EC"/>
</dbReference>